<evidence type="ECO:0000256" key="9">
    <source>
        <dbReference type="ARBA" id="ARBA00022723"/>
    </source>
</evidence>
<proteinExistence type="inferred from homology"/>
<feature type="domain" description="Phosphoribosyltransferase" evidence="16">
    <location>
        <begin position="17"/>
        <end position="162"/>
    </location>
</feature>
<dbReference type="InterPro" id="IPR005904">
    <property type="entry name" value="Hxn_phspho_trans"/>
</dbReference>
<dbReference type="Gene3D" id="3.40.50.2020">
    <property type="match status" value="1"/>
</dbReference>
<keyword evidence="18" id="KW-1185">Reference proteome</keyword>
<keyword evidence="7 15" id="KW-0328">Glycosyltransferase</keyword>
<evidence type="ECO:0000256" key="4">
    <source>
        <dbReference type="ARBA" id="ARBA00008391"/>
    </source>
</evidence>
<evidence type="ECO:0000313" key="18">
    <source>
        <dbReference type="Proteomes" id="UP000198790"/>
    </source>
</evidence>
<evidence type="ECO:0000256" key="12">
    <source>
        <dbReference type="ARBA" id="ARBA00022842"/>
    </source>
</evidence>
<dbReference type="NCBIfam" id="TIGR01203">
    <property type="entry name" value="HGPRTase"/>
    <property type="match status" value="1"/>
</dbReference>
<organism evidence="17 18">
    <name type="scientific">Algoriphagus aquimarinus</name>
    <dbReference type="NCBI Taxonomy" id="237018"/>
    <lineage>
        <taxon>Bacteria</taxon>
        <taxon>Pseudomonadati</taxon>
        <taxon>Bacteroidota</taxon>
        <taxon>Cytophagia</taxon>
        <taxon>Cytophagales</taxon>
        <taxon>Cyclobacteriaceae</taxon>
        <taxon>Algoriphagus</taxon>
    </lineage>
</organism>
<name>A0A1I0WMB0_9BACT</name>
<dbReference type="AlphaFoldDB" id="A0A1I0WMB0"/>
<evidence type="ECO:0000256" key="7">
    <source>
        <dbReference type="ARBA" id="ARBA00022676"/>
    </source>
</evidence>
<evidence type="ECO:0000256" key="6">
    <source>
        <dbReference type="ARBA" id="ARBA00022490"/>
    </source>
</evidence>
<dbReference type="CDD" id="cd06223">
    <property type="entry name" value="PRTases_typeI"/>
    <property type="match status" value="1"/>
</dbReference>
<keyword evidence="8 15" id="KW-0808">Transferase</keyword>
<dbReference type="InterPro" id="IPR029057">
    <property type="entry name" value="PRTase-like"/>
</dbReference>
<keyword evidence="9 15" id="KW-0479">Metal-binding</keyword>
<dbReference type="GO" id="GO:0000166">
    <property type="term" value="F:nucleotide binding"/>
    <property type="evidence" value="ECO:0007669"/>
    <property type="project" value="UniProtKB-KW"/>
</dbReference>
<evidence type="ECO:0000256" key="10">
    <source>
        <dbReference type="ARBA" id="ARBA00022726"/>
    </source>
</evidence>
<dbReference type="InterPro" id="IPR000836">
    <property type="entry name" value="PRTase_dom"/>
</dbReference>
<dbReference type="InterPro" id="IPR050408">
    <property type="entry name" value="HGPRT"/>
</dbReference>
<dbReference type="EMBL" id="FOKK01000002">
    <property type="protein sequence ID" value="SFA89096.1"/>
    <property type="molecule type" value="Genomic_DNA"/>
</dbReference>
<accession>A0A1I0WMB0</accession>
<reference evidence="17 18" key="1">
    <citation type="submission" date="2016-10" db="EMBL/GenBank/DDBJ databases">
        <authorList>
            <person name="de Groot N.N."/>
        </authorList>
    </citation>
    <scope>NUCLEOTIDE SEQUENCE [LARGE SCALE GENOMIC DNA]</scope>
    <source>
        <strain evidence="17 18">DSM 23399</strain>
    </source>
</reference>
<keyword evidence="6 15" id="KW-0963">Cytoplasm</keyword>
<evidence type="ECO:0000256" key="3">
    <source>
        <dbReference type="ARBA" id="ARBA00004669"/>
    </source>
</evidence>
<evidence type="ECO:0000256" key="8">
    <source>
        <dbReference type="ARBA" id="ARBA00022679"/>
    </source>
</evidence>
<comment type="catalytic activity">
    <reaction evidence="13">
        <text>GMP + diphosphate = guanine + 5-phospho-alpha-D-ribose 1-diphosphate</text>
        <dbReference type="Rhea" id="RHEA:25424"/>
        <dbReference type="ChEBI" id="CHEBI:16235"/>
        <dbReference type="ChEBI" id="CHEBI:33019"/>
        <dbReference type="ChEBI" id="CHEBI:58017"/>
        <dbReference type="ChEBI" id="CHEBI:58115"/>
        <dbReference type="EC" id="2.4.2.8"/>
    </reaction>
    <physiologicalReaction direction="right-to-left" evidence="13">
        <dbReference type="Rhea" id="RHEA:25426"/>
    </physiologicalReaction>
</comment>
<evidence type="ECO:0000256" key="2">
    <source>
        <dbReference type="ARBA" id="ARBA00004496"/>
    </source>
</evidence>
<dbReference type="OrthoDB" id="9802824at2"/>
<evidence type="ECO:0000256" key="15">
    <source>
        <dbReference type="RuleBase" id="RU364099"/>
    </source>
</evidence>
<evidence type="ECO:0000256" key="5">
    <source>
        <dbReference type="ARBA" id="ARBA00011895"/>
    </source>
</evidence>
<dbReference type="GO" id="GO:0032264">
    <property type="term" value="P:IMP salvage"/>
    <property type="evidence" value="ECO:0007669"/>
    <property type="project" value="UniProtKB-UniPathway"/>
</dbReference>
<dbReference type="GO" id="GO:0005829">
    <property type="term" value="C:cytosol"/>
    <property type="evidence" value="ECO:0007669"/>
    <property type="project" value="TreeGrafter"/>
</dbReference>
<sequence length="178" mass="19783">MNIVVKDKEFEIYLSAEKINQRNSQLGQAITADFTGEELIVLGILNGSFVFMADLCRYIDLPLSTSFIKVSSYSGTESTGKVRSILGLEEKIEGKSVLIVEDIVDTGISMDYLLKALSEFNPAKLSIVTLLHKPDAFRFNYALDYVGFEIPNKFVVGYGLDYDGLGRNLSDIYQLSTP</sequence>
<comment type="pathway">
    <text evidence="3 15">Purine metabolism; IMP biosynthesis via salvage pathway; IMP from hypoxanthine: step 1/1.</text>
</comment>
<dbReference type="GO" id="GO:0032263">
    <property type="term" value="P:GMP salvage"/>
    <property type="evidence" value="ECO:0007669"/>
    <property type="project" value="TreeGrafter"/>
</dbReference>
<evidence type="ECO:0000259" key="16">
    <source>
        <dbReference type="Pfam" id="PF00156"/>
    </source>
</evidence>
<evidence type="ECO:0000256" key="11">
    <source>
        <dbReference type="ARBA" id="ARBA00022741"/>
    </source>
</evidence>
<comment type="catalytic activity">
    <reaction evidence="14">
        <text>IMP + diphosphate = hypoxanthine + 5-phospho-alpha-D-ribose 1-diphosphate</text>
        <dbReference type="Rhea" id="RHEA:17973"/>
        <dbReference type="ChEBI" id="CHEBI:17368"/>
        <dbReference type="ChEBI" id="CHEBI:33019"/>
        <dbReference type="ChEBI" id="CHEBI:58017"/>
        <dbReference type="ChEBI" id="CHEBI:58053"/>
        <dbReference type="EC" id="2.4.2.8"/>
    </reaction>
    <physiologicalReaction direction="right-to-left" evidence="14">
        <dbReference type="Rhea" id="RHEA:17975"/>
    </physiologicalReaction>
</comment>
<dbReference type="PANTHER" id="PTHR43340">
    <property type="entry name" value="HYPOXANTHINE-GUANINE PHOSPHORIBOSYLTRANSFERASE"/>
    <property type="match status" value="1"/>
</dbReference>
<dbReference type="RefSeq" id="WP_092894735.1">
    <property type="nucleotide sequence ID" value="NZ_FOKK01000002.1"/>
</dbReference>
<dbReference type="GO" id="GO:0004422">
    <property type="term" value="F:hypoxanthine phosphoribosyltransferase activity"/>
    <property type="evidence" value="ECO:0007669"/>
    <property type="project" value="InterPro"/>
</dbReference>
<evidence type="ECO:0000256" key="13">
    <source>
        <dbReference type="ARBA" id="ARBA00048811"/>
    </source>
</evidence>
<comment type="cofactor">
    <cofactor evidence="1 15">
        <name>Mg(2+)</name>
        <dbReference type="ChEBI" id="CHEBI:18420"/>
    </cofactor>
</comment>
<dbReference type="Proteomes" id="UP000198790">
    <property type="component" value="Unassembled WGS sequence"/>
</dbReference>
<dbReference type="GO" id="GO:0006166">
    <property type="term" value="P:purine ribonucleoside salvage"/>
    <property type="evidence" value="ECO:0007669"/>
    <property type="project" value="UniProtKB-KW"/>
</dbReference>
<dbReference type="Pfam" id="PF00156">
    <property type="entry name" value="Pribosyltran"/>
    <property type="match status" value="1"/>
</dbReference>
<comment type="similarity">
    <text evidence="4 15">Belongs to the purine/pyrimidine phosphoribosyltransferase family.</text>
</comment>
<evidence type="ECO:0000313" key="17">
    <source>
        <dbReference type="EMBL" id="SFA89096.1"/>
    </source>
</evidence>
<dbReference type="STRING" id="237018.SAMN04489723_102186"/>
<dbReference type="GO" id="GO:0000287">
    <property type="term" value="F:magnesium ion binding"/>
    <property type="evidence" value="ECO:0007669"/>
    <property type="project" value="TreeGrafter"/>
</dbReference>
<dbReference type="UniPathway" id="UPA00591">
    <property type="reaction ID" value="UER00648"/>
</dbReference>
<protein>
    <recommendedName>
        <fullName evidence="5 15">Hypoxanthine phosphoribosyltransferase</fullName>
        <ecNumber evidence="5 15">2.4.2.8</ecNumber>
    </recommendedName>
</protein>
<gene>
    <name evidence="17" type="ORF">SAMN04489723_102186</name>
</gene>
<dbReference type="GO" id="GO:0052657">
    <property type="term" value="F:guanine phosphoribosyltransferase activity"/>
    <property type="evidence" value="ECO:0007669"/>
    <property type="project" value="RHEA"/>
</dbReference>
<dbReference type="EC" id="2.4.2.8" evidence="5 15"/>
<dbReference type="PANTHER" id="PTHR43340:SF1">
    <property type="entry name" value="HYPOXANTHINE PHOSPHORIBOSYLTRANSFERASE"/>
    <property type="match status" value="1"/>
</dbReference>
<evidence type="ECO:0000256" key="1">
    <source>
        <dbReference type="ARBA" id="ARBA00001946"/>
    </source>
</evidence>
<comment type="subcellular location">
    <subcellularLocation>
        <location evidence="2 15">Cytoplasm</location>
    </subcellularLocation>
</comment>
<keyword evidence="10 15" id="KW-0660">Purine salvage</keyword>
<dbReference type="GO" id="GO:0046100">
    <property type="term" value="P:hypoxanthine metabolic process"/>
    <property type="evidence" value="ECO:0007669"/>
    <property type="project" value="TreeGrafter"/>
</dbReference>
<evidence type="ECO:0000256" key="14">
    <source>
        <dbReference type="ARBA" id="ARBA00049402"/>
    </source>
</evidence>
<dbReference type="GO" id="GO:0006178">
    <property type="term" value="P:guanine salvage"/>
    <property type="evidence" value="ECO:0007669"/>
    <property type="project" value="TreeGrafter"/>
</dbReference>
<keyword evidence="12 15" id="KW-0460">Magnesium</keyword>
<keyword evidence="11 15" id="KW-0547">Nucleotide-binding</keyword>
<dbReference type="SUPFAM" id="SSF53271">
    <property type="entry name" value="PRTase-like"/>
    <property type="match status" value="1"/>
</dbReference>